<dbReference type="AlphaFoldDB" id="A0ABD1VL48"/>
<organism evidence="1 2">
    <name type="scientific">Forsythia ovata</name>
    <dbReference type="NCBI Taxonomy" id="205694"/>
    <lineage>
        <taxon>Eukaryota</taxon>
        <taxon>Viridiplantae</taxon>
        <taxon>Streptophyta</taxon>
        <taxon>Embryophyta</taxon>
        <taxon>Tracheophyta</taxon>
        <taxon>Spermatophyta</taxon>
        <taxon>Magnoliopsida</taxon>
        <taxon>eudicotyledons</taxon>
        <taxon>Gunneridae</taxon>
        <taxon>Pentapetalae</taxon>
        <taxon>asterids</taxon>
        <taxon>lamiids</taxon>
        <taxon>Lamiales</taxon>
        <taxon>Oleaceae</taxon>
        <taxon>Forsythieae</taxon>
        <taxon>Forsythia</taxon>
    </lineage>
</organism>
<name>A0ABD1VL48_9LAMI</name>
<dbReference type="SUPFAM" id="SSF53756">
    <property type="entry name" value="UDP-Glycosyltransferase/glycogen phosphorylase"/>
    <property type="match status" value="1"/>
</dbReference>
<keyword evidence="2" id="KW-1185">Reference proteome</keyword>
<gene>
    <name evidence="1" type="ORF">Fot_19470</name>
</gene>
<evidence type="ECO:0000313" key="2">
    <source>
        <dbReference type="Proteomes" id="UP001604277"/>
    </source>
</evidence>
<dbReference type="EMBL" id="JBFOLJ010000005">
    <property type="protein sequence ID" value="KAL2538079.1"/>
    <property type="molecule type" value="Genomic_DNA"/>
</dbReference>
<evidence type="ECO:0000313" key="1">
    <source>
        <dbReference type="EMBL" id="KAL2538079.1"/>
    </source>
</evidence>
<reference evidence="2" key="1">
    <citation type="submission" date="2024-07" db="EMBL/GenBank/DDBJ databases">
        <title>Two chromosome-level genome assemblies of Korean endemic species Abeliophyllum distichum and Forsythia ovata (Oleaceae).</title>
        <authorList>
            <person name="Jang H."/>
        </authorList>
    </citation>
    <scope>NUCLEOTIDE SEQUENCE [LARGE SCALE GENOMIC DNA]</scope>
</reference>
<dbReference type="PROSITE" id="PS51257">
    <property type="entry name" value="PROKAR_LIPOPROTEIN"/>
    <property type="match status" value="1"/>
</dbReference>
<accession>A0ABD1VL48</accession>
<dbReference type="Proteomes" id="UP001604277">
    <property type="component" value="Unassembled WGS sequence"/>
</dbReference>
<protein>
    <submittedName>
        <fullName evidence="1">Ovule protein</fullName>
    </submittedName>
</protein>
<sequence length="149" mass="16817">MSFAIKADEEFGIPVVQFWTASACGFMGYLQYHELIKRGIVPFKEGSSSIAVSLPPVAVNSRRRQSLLTLAASRHLPCILQLTCKHVPCFSSYSPPWIRAERWDRDSLVNYWDTDKWKNNAKIAKENRIAQGHDGEMKKHIVGAQASPD</sequence>
<comment type="caution">
    <text evidence="1">The sequence shown here is derived from an EMBL/GenBank/DDBJ whole genome shotgun (WGS) entry which is preliminary data.</text>
</comment>
<proteinExistence type="predicted"/>
<dbReference type="Gene3D" id="3.40.50.2000">
    <property type="entry name" value="Glycogen Phosphorylase B"/>
    <property type="match status" value="1"/>
</dbReference>